<dbReference type="Gene3D" id="3.60.15.10">
    <property type="entry name" value="Ribonuclease Z/Hydroxyacylglutathione hydrolase-like"/>
    <property type="match status" value="1"/>
</dbReference>
<reference evidence="2 3" key="1">
    <citation type="submission" date="2012-01" db="EMBL/GenBank/DDBJ databases">
        <title>Complete sequence of Desulfotomaculum gibsoniae DSM 7213.</title>
        <authorList>
            <consortium name="US DOE Joint Genome Institute"/>
            <person name="Lucas S."/>
            <person name="Han J."/>
            <person name="Lapidus A."/>
            <person name="Cheng J.-F."/>
            <person name="Goodwin L."/>
            <person name="Pitluck S."/>
            <person name="Peters L."/>
            <person name="Ovchinnikova G."/>
            <person name="Teshima H."/>
            <person name="Detter J.C."/>
            <person name="Han C."/>
            <person name="Tapia R."/>
            <person name="Land M."/>
            <person name="Hauser L."/>
            <person name="Kyrpides N."/>
            <person name="Ivanova N."/>
            <person name="Pagani I."/>
            <person name="Parshina S."/>
            <person name="Plugge C."/>
            <person name="Muyzer G."/>
            <person name="Kuever J."/>
            <person name="Ivanova A."/>
            <person name="Nazina T."/>
            <person name="Klenk H.-P."/>
            <person name="Brambilla E."/>
            <person name="Spring S."/>
            <person name="Stams A.F."/>
            <person name="Woyke T."/>
        </authorList>
    </citation>
    <scope>NUCLEOTIDE SEQUENCE [LARGE SCALE GENOMIC DNA]</scope>
    <source>
        <strain evidence="2 3">DSM 7213</strain>
    </source>
</reference>
<keyword evidence="3" id="KW-1185">Reference proteome</keyword>
<dbReference type="SMART" id="SM00849">
    <property type="entry name" value="Lactamase_B"/>
    <property type="match status" value="1"/>
</dbReference>
<dbReference type="InterPro" id="IPR036866">
    <property type="entry name" value="RibonucZ/Hydroxyglut_hydro"/>
</dbReference>
<evidence type="ECO:0000313" key="2">
    <source>
        <dbReference type="EMBL" id="AGL01256.1"/>
    </source>
</evidence>
<dbReference type="Proteomes" id="UP000013520">
    <property type="component" value="Chromosome"/>
</dbReference>
<dbReference type="Pfam" id="PF00753">
    <property type="entry name" value="Lactamase_B"/>
    <property type="match status" value="1"/>
</dbReference>
<protein>
    <submittedName>
        <fullName evidence="2">Zn-dependent hydrolase, glyoxylase</fullName>
    </submittedName>
</protein>
<dbReference type="KEGG" id="dgi:Desgi_1808"/>
<dbReference type="InterPro" id="IPR001279">
    <property type="entry name" value="Metallo-B-lactamas"/>
</dbReference>
<keyword evidence="2" id="KW-0378">Hydrolase</keyword>
<evidence type="ECO:0000313" key="3">
    <source>
        <dbReference type="Proteomes" id="UP000013520"/>
    </source>
</evidence>
<dbReference type="HOGENOM" id="CLU_048478_0_2_9"/>
<gene>
    <name evidence="2" type="ORF">Desgi_1808</name>
</gene>
<dbReference type="eggNOG" id="COG0491">
    <property type="taxonomic scope" value="Bacteria"/>
</dbReference>
<dbReference type="PANTHER" id="PTHR23131:SF4">
    <property type="entry name" value="METALLO-BETA-LACTAMASE SUPERFAMILY POTEIN"/>
    <property type="match status" value="1"/>
</dbReference>
<dbReference type="EMBL" id="CP003273">
    <property type="protein sequence ID" value="AGL01256.1"/>
    <property type="molecule type" value="Genomic_DNA"/>
</dbReference>
<accession>R4KNP9</accession>
<dbReference type="SUPFAM" id="SSF56281">
    <property type="entry name" value="Metallo-hydrolase/oxidoreductase"/>
    <property type="match status" value="1"/>
</dbReference>
<organism evidence="2 3">
    <name type="scientific">Desulfoscipio gibsoniae DSM 7213</name>
    <dbReference type="NCBI Taxonomy" id="767817"/>
    <lineage>
        <taxon>Bacteria</taxon>
        <taxon>Bacillati</taxon>
        <taxon>Bacillota</taxon>
        <taxon>Clostridia</taxon>
        <taxon>Eubacteriales</taxon>
        <taxon>Desulfallaceae</taxon>
        <taxon>Desulfoscipio</taxon>
    </lineage>
</organism>
<evidence type="ECO:0000259" key="1">
    <source>
        <dbReference type="SMART" id="SM00849"/>
    </source>
</evidence>
<feature type="domain" description="Metallo-beta-lactamase" evidence="1">
    <location>
        <begin position="17"/>
        <end position="230"/>
    </location>
</feature>
<dbReference type="InterPro" id="IPR050662">
    <property type="entry name" value="Sec-metab_biosynth-thioest"/>
</dbReference>
<proteinExistence type="predicted"/>
<name>R4KNP9_9FIRM</name>
<dbReference type="CDD" id="cd07725">
    <property type="entry name" value="TTHA1429-like_MBL-fold"/>
    <property type="match status" value="1"/>
</dbReference>
<sequence length="316" mass="35182">MLPVYQMVIPTPYPVGPVNAYLIKGDPITLVDVGPDMPQAYKVLRDMLSSLDCRIEDIKRIVITHSHPDHCGLAAQVAKEANAVVLIHSLEESKLSGEPNFFKERISFVLETGIPPEVIQEIMADRDKLPHPSVQGVHTRLINGGESIDFDGGELQVMHLPGHSPGHLCLYNPEQKFLFSGDFLLPHITPNPLMEPDHDKPGCRLPALKQYLSGLDTLEKMDIAMVFPGHGGTFNDFNSVINVGRRHHNAQFERIKDKLRAGELNAFQLSRTIYPGLRGWQVFLGLSEIQAHLDLLVEKGQINCSQSQGVNYYSIS</sequence>
<dbReference type="PANTHER" id="PTHR23131">
    <property type="entry name" value="ENDORIBONUCLEASE LACTB2"/>
    <property type="match status" value="1"/>
</dbReference>
<dbReference type="AlphaFoldDB" id="R4KNP9"/>
<dbReference type="GO" id="GO:0016787">
    <property type="term" value="F:hydrolase activity"/>
    <property type="evidence" value="ECO:0007669"/>
    <property type="project" value="UniProtKB-KW"/>
</dbReference>
<dbReference type="STRING" id="767817.Desgi_1808"/>